<evidence type="ECO:0000313" key="1">
    <source>
        <dbReference type="EMBL" id="KAK9148142.1"/>
    </source>
</evidence>
<evidence type="ECO:0000313" key="2">
    <source>
        <dbReference type="Proteomes" id="UP001419268"/>
    </source>
</evidence>
<dbReference type="Proteomes" id="UP001419268">
    <property type="component" value="Unassembled WGS sequence"/>
</dbReference>
<gene>
    <name evidence="1" type="ORF">Scep_006899</name>
</gene>
<accession>A0AAP0KBD5</accession>
<sequence length="167" mass="18152">MCSFQPGGQQGAVISPIFTAAYVLSREGLPLATSSSYSSTPSSSLIGQASTDSLRVRPQFSTGKIVGKNLFGVPLTLNNVDFMDFLIFVCSATLINPPKMDPFIMKAVSFHMFKGMPFTLIQHHQLRFYFSPSVLPDSMGIYEKSDGDAPSSLPKVLCASPNSLYIR</sequence>
<comment type="caution">
    <text evidence="1">The sequence shown here is derived from an EMBL/GenBank/DDBJ whole genome shotgun (WGS) entry which is preliminary data.</text>
</comment>
<proteinExistence type="predicted"/>
<dbReference type="AlphaFoldDB" id="A0AAP0KBD5"/>
<keyword evidence="2" id="KW-1185">Reference proteome</keyword>
<protein>
    <submittedName>
        <fullName evidence="1">Uncharacterized protein</fullName>
    </submittedName>
</protein>
<organism evidence="1 2">
    <name type="scientific">Stephania cephalantha</name>
    <dbReference type="NCBI Taxonomy" id="152367"/>
    <lineage>
        <taxon>Eukaryota</taxon>
        <taxon>Viridiplantae</taxon>
        <taxon>Streptophyta</taxon>
        <taxon>Embryophyta</taxon>
        <taxon>Tracheophyta</taxon>
        <taxon>Spermatophyta</taxon>
        <taxon>Magnoliopsida</taxon>
        <taxon>Ranunculales</taxon>
        <taxon>Menispermaceae</taxon>
        <taxon>Menispermoideae</taxon>
        <taxon>Cissampelideae</taxon>
        <taxon>Stephania</taxon>
    </lineage>
</organism>
<name>A0AAP0KBD5_9MAGN</name>
<dbReference type="EMBL" id="JBBNAG010000003">
    <property type="protein sequence ID" value="KAK9148142.1"/>
    <property type="molecule type" value="Genomic_DNA"/>
</dbReference>
<reference evidence="1 2" key="1">
    <citation type="submission" date="2024-01" db="EMBL/GenBank/DDBJ databases">
        <title>Genome assemblies of Stephania.</title>
        <authorList>
            <person name="Yang L."/>
        </authorList>
    </citation>
    <scope>NUCLEOTIDE SEQUENCE [LARGE SCALE GENOMIC DNA]</scope>
    <source>
        <strain evidence="1">JXDWG</strain>
        <tissue evidence="1">Leaf</tissue>
    </source>
</reference>